<dbReference type="Proteomes" id="UP000198833">
    <property type="component" value="Unassembled WGS sequence"/>
</dbReference>
<evidence type="ECO:0000256" key="2">
    <source>
        <dbReference type="ARBA" id="ARBA00007362"/>
    </source>
</evidence>
<dbReference type="Pfam" id="PF00892">
    <property type="entry name" value="EamA"/>
    <property type="match status" value="2"/>
</dbReference>
<dbReference type="GO" id="GO:0016020">
    <property type="term" value="C:membrane"/>
    <property type="evidence" value="ECO:0007669"/>
    <property type="project" value="UniProtKB-SubCell"/>
</dbReference>
<protein>
    <submittedName>
        <fullName evidence="8">Permease of the drug/metabolite transporter (DMT) superfamily</fullName>
    </submittedName>
</protein>
<feature type="domain" description="EamA" evidence="7">
    <location>
        <begin position="153"/>
        <end position="284"/>
    </location>
</feature>
<keyword evidence="3 6" id="KW-0812">Transmembrane</keyword>
<dbReference type="PANTHER" id="PTHR22911:SF6">
    <property type="entry name" value="SOLUTE CARRIER FAMILY 35 MEMBER G1"/>
    <property type="match status" value="1"/>
</dbReference>
<keyword evidence="9" id="KW-1185">Reference proteome</keyword>
<feature type="domain" description="EamA" evidence="7">
    <location>
        <begin position="6"/>
        <end position="143"/>
    </location>
</feature>
<comment type="subcellular location">
    <subcellularLocation>
        <location evidence="1">Endomembrane system</location>
        <topology evidence="1">Multi-pass membrane protein</topology>
    </subcellularLocation>
</comment>
<feature type="transmembrane region" description="Helical" evidence="6">
    <location>
        <begin position="37"/>
        <end position="53"/>
    </location>
</feature>
<feature type="transmembrane region" description="Helical" evidence="6">
    <location>
        <begin position="153"/>
        <end position="172"/>
    </location>
</feature>
<name>A0A1H9G3W3_9LACT</name>
<dbReference type="AlphaFoldDB" id="A0A1H9G3W3"/>
<feature type="transmembrane region" description="Helical" evidence="6">
    <location>
        <begin position="7"/>
        <end position="25"/>
    </location>
</feature>
<evidence type="ECO:0000256" key="3">
    <source>
        <dbReference type="ARBA" id="ARBA00022692"/>
    </source>
</evidence>
<organism evidence="8 9">
    <name type="scientific">Ignavigranum ruoffiae</name>
    <dbReference type="NCBI Taxonomy" id="89093"/>
    <lineage>
        <taxon>Bacteria</taxon>
        <taxon>Bacillati</taxon>
        <taxon>Bacillota</taxon>
        <taxon>Bacilli</taxon>
        <taxon>Lactobacillales</taxon>
        <taxon>Aerococcaceae</taxon>
        <taxon>Ignavigranum</taxon>
    </lineage>
</organism>
<comment type="similarity">
    <text evidence="2">Belongs to the EamA transporter family.</text>
</comment>
<feature type="transmembrane region" description="Helical" evidence="6">
    <location>
        <begin position="267"/>
        <end position="287"/>
    </location>
</feature>
<dbReference type="InterPro" id="IPR000620">
    <property type="entry name" value="EamA_dom"/>
</dbReference>
<feature type="transmembrane region" description="Helical" evidence="6">
    <location>
        <begin position="244"/>
        <end position="261"/>
    </location>
</feature>
<dbReference type="PANTHER" id="PTHR22911">
    <property type="entry name" value="ACYL-MALONYL CONDENSING ENZYME-RELATED"/>
    <property type="match status" value="1"/>
</dbReference>
<evidence type="ECO:0000256" key="1">
    <source>
        <dbReference type="ARBA" id="ARBA00004127"/>
    </source>
</evidence>
<gene>
    <name evidence="8" type="ORF">SAMN04488558_11124</name>
</gene>
<dbReference type="STRING" id="89093.SAMN04488558_11124"/>
<dbReference type="InterPro" id="IPR037185">
    <property type="entry name" value="EmrE-like"/>
</dbReference>
<dbReference type="OrthoDB" id="5148831at2"/>
<accession>A0A1H9G3W3</accession>
<feature type="transmembrane region" description="Helical" evidence="6">
    <location>
        <begin position="74"/>
        <end position="92"/>
    </location>
</feature>
<keyword evidence="5 6" id="KW-0472">Membrane</keyword>
<evidence type="ECO:0000256" key="6">
    <source>
        <dbReference type="SAM" id="Phobius"/>
    </source>
</evidence>
<proteinExistence type="inferred from homology"/>
<sequence>MSNRIKGILCILFSALGFSFMNLFVPLAGDLPTIQKTLFRNLVAFLVALLALFRRHRRQPIKELKQPELIPWKLMLMRVSFGTLGLFCNFYALDHLLISDASVLNKIAPFATLIFSALFLAESISKQHIFALIAAFLGVVCVSKPSLDSPHLWPYLIGILGGVMAGAAYTCVRQLNKRGVTGAITIASFSGFSSLVCLLLLITGFQPMSLKQVAILLAAGIAATCGQFGITYAYKFAPASEISIFDYSAVIFTGILGYLFLQQQADGLSLLGYGLIFMATLFTFIYNRYQNRRASGMS</sequence>
<evidence type="ECO:0000259" key="7">
    <source>
        <dbReference type="Pfam" id="PF00892"/>
    </source>
</evidence>
<feature type="transmembrane region" description="Helical" evidence="6">
    <location>
        <begin position="179"/>
        <end position="202"/>
    </location>
</feature>
<dbReference type="SUPFAM" id="SSF103481">
    <property type="entry name" value="Multidrug resistance efflux transporter EmrE"/>
    <property type="match status" value="2"/>
</dbReference>
<evidence type="ECO:0000256" key="4">
    <source>
        <dbReference type="ARBA" id="ARBA00022989"/>
    </source>
</evidence>
<evidence type="ECO:0000313" key="8">
    <source>
        <dbReference type="EMBL" id="SEQ44779.1"/>
    </source>
</evidence>
<feature type="transmembrane region" description="Helical" evidence="6">
    <location>
        <begin position="128"/>
        <end position="147"/>
    </location>
</feature>
<evidence type="ECO:0000313" key="9">
    <source>
        <dbReference type="Proteomes" id="UP000198833"/>
    </source>
</evidence>
<dbReference type="RefSeq" id="WP_092572559.1">
    <property type="nucleotide sequence ID" value="NZ_CALUDV010000015.1"/>
</dbReference>
<keyword evidence="4 6" id="KW-1133">Transmembrane helix</keyword>
<evidence type="ECO:0000256" key="5">
    <source>
        <dbReference type="ARBA" id="ARBA00023136"/>
    </source>
</evidence>
<dbReference type="EMBL" id="FOEN01000011">
    <property type="protein sequence ID" value="SEQ44779.1"/>
    <property type="molecule type" value="Genomic_DNA"/>
</dbReference>
<reference evidence="8 9" key="1">
    <citation type="submission" date="2016-10" db="EMBL/GenBank/DDBJ databases">
        <authorList>
            <person name="de Groot N.N."/>
        </authorList>
    </citation>
    <scope>NUCLEOTIDE SEQUENCE [LARGE SCALE GENOMIC DNA]</scope>
    <source>
        <strain evidence="8 9">DSM 15695</strain>
    </source>
</reference>
<feature type="transmembrane region" description="Helical" evidence="6">
    <location>
        <begin position="214"/>
        <end position="232"/>
    </location>
</feature>
<feature type="transmembrane region" description="Helical" evidence="6">
    <location>
        <begin position="104"/>
        <end position="121"/>
    </location>
</feature>